<protein>
    <submittedName>
        <fullName evidence="2">Uncharacterized protein</fullName>
    </submittedName>
</protein>
<dbReference type="Proteomes" id="UP001066276">
    <property type="component" value="Chromosome 6"/>
</dbReference>
<name>A0AAV7QVG2_PLEWA</name>
<proteinExistence type="predicted"/>
<dbReference type="EMBL" id="JANPWB010000010">
    <property type="protein sequence ID" value="KAJ1144522.1"/>
    <property type="molecule type" value="Genomic_DNA"/>
</dbReference>
<dbReference type="AlphaFoldDB" id="A0AAV7QVG2"/>
<evidence type="ECO:0000313" key="3">
    <source>
        <dbReference type="Proteomes" id="UP001066276"/>
    </source>
</evidence>
<feature type="compositionally biased region" description="Basic residues" evidence="1">
    <location>
        <begin position="1"/>
        <end position="10"/>
    </location>
</feature>
<evidence type="ECO:0000256" key="1">
    <source>
        <dbReference type="SAM" id="MobiDB-lite"/>
    </source>
</evidence>
<comment type="caution">
    <text evidence="2">The sequence shown here is derived from an EMBL/GenBank/DDBJ whole genome shotgun (WGS) entry which is preliminary data.</text>
</comment>
<feature type="region of interest" description="Disordered" evidence="1">
    <location>
        <begin position="84"/>
        <end position="108"/>
    </location>
</feature>
<feature type="region of interest" description="Disordered" evidence="1">
    <location>
        <begin position="1"/>
        <end position="20"/>
    </location>
</feature>
<sequence length="108" mass="11672">MPRRVARVGRRSGGAAEGAAVGAVQYARRSLGSSSSAVTSVVLHAAPNGEALAVILDGTTHFFQEPDEVLAWLGAYCRGPTDIKQVEHRQPRHRARDDTPKTLRKTVR</sequence>
<reference evidence="2" key="1">
    <citation type="journal article" date="2022" name="bioRxiv">
        <title>Sequencing and chromosome-scale assembly of the giantPleurodeles waltlgenome.</title>
        <authorList>
            <person name="Brown T."/>
            <person name="Elewa A."/>
            <person name="Iarovenko S."/>
            <person name="Subramanian E."/>
            <person name="Araus A.J."/>
            <person name="Petzold A."/>
            <person name="Susuki M."/>
            <person name="Suzuki K.-i.T."/>
            <person name="Hayashi T."/>
            <person name="Toyoda A."/>
            <person name="Oliveira C."/>
            <person name="Osipova E."/>
            <person name="Leigh N.D."/>
            <person name="Simon A."/>
            <person name="Yun M.H."/>
        </authorList>
    </citation>
    <scope>NUCLEOTIDE SEQUENCE</scope>
    <source>
        <strain evidence="2">20211129_DDA</strain>
        <tissue evidence="2">Liver</tissue>
    </source>
</reference>
<feature type="compositionally biased region" description="Basic and acidic residues" evidence="1">
    <location>
        <begin position="84"/>
        <end position="101"/>
    </location>
</feature>
<keyword evidence="3" id="KW-1185">Reference proteome</keyword>
<gene>
    <name evidence="2" type="ORF">NDU88_010820</name>
</gene>
<organism evidence="2 3">
    <name type="scientific">Pleurodeles waltl</name>
    <name type="common">Iberian ribbed newt</name>
    <dbReference type="NCBI Taxonomy" id="8319"/>
    <lineage>
        <taxon>Eukaryota</taxon>
        <taxon>Metazoa</taxon>
        <taxon>Chordata</taxon>
        <taxon>Craniata</taxon>
        <taxon>Vertebrata</taxon>
        <taxon>Euteleostomi</taxon>
        <taxon>Amphibia</taxon>
        <taxon>Batrachia</taxon>
        <taxon>Caudata</taxon>
        <taxon>Salamandroidea</taxon>
        <taxon>Salamandridae</taxon>
        <taxon>Pleurodelinae</taxon>
        <taxon>Pleurodeles</taxon>
    </lineage>
</organism>
<accession>A0AAV7QVG2</accession>
<evidence type="ECO:0000313" key="2">
    <source>
        <dbReference type="EMBL" id="KAJ1144522.1"/>
    </source>
</evidence>